<dbReference type="AlphaFoldDB" id="A0AAD4IGI0"/>
<proteinExistence type="predicted"/>
<keyword evidence="4" id="KW-1185">Reference proteome</keyword>
<feature type="region of interest" description="Disordered" evidence="2">
    <location>
        <begin position="182"/>
        <end position="201"/>
    </location>
</feature>
<dbReference type="EMBL" id="JAANER010000002">
    <property type="protein sequence ID" value="KAG9194388.1"/>
    <property type="molecule type" value="Genomic_DNA"/>
</dbReference>
<evidence type="ECO:0000313" key="4">
    <source>
        <dbReference type="Proteomes" id="UP001199106"/>
    </source>
</evidence>
<evidence type="ECO:0000313" key="3">
    <source>
        <dbReference type="EMBL" id="KAG9194388.1"/>
    </source>
</evidence>
<name>A0AAD4IGI0_9PLEO</name>
<comment type="caution">
    <text evidence="3">The sequence shown here is derived from an EMBL/GenBank/DDBJ whole genome shotgun (WGS) entry which is preliminary data.</text>
</comment>
<accession>A0AAD4IGI0</accession>
<dbReference type="Proteomes" id="UP001199106">
    <property type="component" value="Unassembled WGS sequence"/>
</dbReference>
<feature type="region of interest" description="Disordered" evidence="2">
    <location>
        <begin position="56"/>
        <end position="76"/>
    </location>
</feature>
<evidence type="ECO:0000256" key="1">
    <source>
        <dbReference type="SAM" id="Coils"/>
    </source>
</evidence>
<keyword evidence="1" id="KW-0175">Coiled coil</keyword>
<feature type="coiled-coil region" evidence="1">
    <location>
        <begin position="281"/>
        <end position="322"/>
    </location>
</feature>
<organism evidence="3 4">
    <name type="scientific">Alternaria panax</name>
    <dbReference type="NCBI Taxonomy" id="48097"/>
    <lineage>
        <taxon>Eukaryota</taxon>
        <taxon>Fungi</taxon>
        <taxon>Dikarya</taxon>
        <taxon>Ascomycota</taxon>
        <taxon>Pezizomycotina</taxon>
        <taxon>Dothideomycetes</taxon>
        <taxon>Pleosporomycetidae</taxon>
        <taxon>Pleosporales</taxon>
        <taxon>Pleosporineae</taxon>
        <taxon>Pleosporaceae</taxon>
        <taxon>Alternaria</taxon>
        <taxon>Alternaria sect. Panax</taxon>
    </lineage>
</organism>
<sequence>MIHDFITFEDNSAPHKSTTSRLIGKMTLTKKSAKPPHHDSFSDLASLMRVKKLYSPISTPSPPSQPLTVAPNGPRFASRIQPGSSILSPLARSFQAPESVASFLQEQELAAPTLVASEPIPEYRPENMRPFETMAGAINNYNSDEDSECDRHHRRRTPSPLYMQPLLIPGLELPAGVGPAQPLTPTESLHDSPSGFRSDQETVVRVTKHTWDALDKELNTIRKQKLELENRLSALETSNAVLRDVDHDIGVRLGKLKYQNEANKAQKAAMGRTLSEKEMKIKIQQLEIDELVGQIKTKEDELDRATRQLAGTKAKSAELNLNTGSSDLTYLLSLKHKRALSDLAANKDRTFSNWAMTKDCELEDLNQKIKEQERELNKVTHERDEASRAQANSGDHLNRARNLADTLAQREKLITDLRHQVLTEQFKVTELEDELEATQAKSNLADIDDVKSKLREKTSICDRQRSQLKMTELQLAQSQSRLMKITNHGESLHGAAHVVKPAQTSKLPKLVISCVECYNKNLPCDNGAKCRNCIENDTSCARWRCSLKHKYGDCPLTPCPLSHDSQGWLVLRTERPEW</sequence>
<protein>
    <submittedName>
        <fullName evidence="3">Uncharacterized protein</fullName>
    </submittedName>
</protein>
<gene>
    <name evidence="3" type="ORF">G6011_04423</name>
</gene>
<reference evidence="3" key="1">
    <citation type="submission" date="2021-07" db="EMBL/GenBank/DDBJ databases">
        <title>Genome Resource of American Ginseng Black Spot Pathogen Alternaria panax.</title>
        <authorList>
            <person name="Qiu C."/>
            <person name="Wang W."/>
            <person name="Liu Z."/>
        </authorList>
    </citation>
    <scope>NUCLEOTIDE SEQUENCE</scope>
    <source>
        <strain evidence="3">BNCC115425</strain>
    </source>
</reference>
<feature type="coiled-coil region" evidence="1">
    <location>
        <begin position="355"/>
        <end position="389"/>
    </location>
</feature>
<evidence type="ECO:0000256" key="2">
    <source>
        <dbReference type="SAM" id="MobiDB-lite"/>
    </source>
</evidence>
<feature type="coiled-coil region" evidence="1">
    <location>
        <begin position="211"/>
        <end position="238"/>
    </location>
</feature>